<feature type="domain" description="EAL" evidence="2">
    <location>
        <begin position="208"/>
        <end position="464"/>
    </location>
</feature>
<sequence length="472" mass="52551">MNSLCQFLYNPLLLERACAIALLVWLMITTLLIKFFRPRLDKDSETGLPTYTGLVKKHALFENRNLLALVHISNHASITNTLGREYAGALMRSAAQTLSALLPPGTLICRERTDKLLVVLPAMQDISCITLTLKKIESLFLDISNRECPRTHGHIFSGNAGLVHENITPATISDIVQNAGIALHNARSHGNAVAQLFSQPMRDEALANYTLHEKMRDAIQNEEYHLVLQPIIALNDSSHCHEGECLIRWENEAIGYVPPGKFIALAEKSGMIVPMGRWIIETACQELAAFIARGAPADFRLHVNVSAIQLKQPDFSSHLLATLRRFELDNHHFCLELTESVLLEDDGKAARLLANLREQGIYVAIDDFGSGFSSLSWLHTLPFDCLKIDREFVKDILHDRKSEAVVSSVLGLSRSFKVPLVAEGIETEEMGKKLQSMGCQQAQGFLYGRPRPFSDWHPVHGEFLLGATESTS</sequence>
<comment type="caution">
    <text evidence="4">The sequence shown here is derived from an EMBL/GenBank/DDBJ whole genome shotgun (WGS) entry which is preliminary data.</text>
</comment>
<evidence type="ECO:0000256" key="1">
    <source>
        <dbReference type="SAM" id="Phobius"/>
    </source>
</evidence>
<organism evidence="4 5">
    <name type="scientific">Yokenella regensburgei</name>
    <dbReference type="NCBI Taxonomy" id="158877"/>
    <lineage>
        <taxon>Bacteria</taxon>
        <taxon>Pseudomonadati</taxon>
        <taxon>Pseudomonadota</taxon>
        <taxon>Gammaproteobacteria</taxon>
        <taxon>Enterobacterales</taxon>
        <taxon>Enterobacteriaceae</taxon>
        <taxon>Yokenella</taxon>
    </lineage>
</organism>
<dbReference type="InterPro" id="IPR050706">
    <property type="entry name" value="Cyclic-di-GMP_PDE-like"/>
</dbReference>
<name>A0AB38G331_9ENTR</name>
<dbReference type="SMART" id="SM00052">
    <property type="entry name" value="EAL"/>
    <property type="match status" value="1"/>
</dbReference>
<dbReference type="InterPro" id="IPR035919">
    <property type="entry name" value="EAL_sf"/>
</dbReference>
<evidence type="ECO:0000313" key="4">
    <source>
        <dbReference type="EMBL" id="SQA65601.1"/>
    </source>
</evidence>
<dbReference type="CDD" id="cd01948">
    <property type="entry name" value="EAL"/>
    <property type="match status" value="1"/>
</dbReference>
<dbReference type="InterPro" id="IPR029787">
    <property type="entry name" value="Nucleotide_cyclase"/>
</dbReference>
<dbReference type="PANTHER" id="PTHR33121:SF71">
    <property type="entry name" value="OXYGEN SENSOR PROTEIN DOSP"/>
    <property type="match status" value="1"/>
</dbReference>
<dbReference type="InterPro" id="IPR043128">
    <property type="entry name" value="Rev_trsase/Diguanyl_cyclase"/>
</dbReference>
<dbReference type="AlphaFoldDB" id="A0AB38G331"/>
<dbReference type="Gene3D" id="3.20.20.450">
    <property type="entry name" value="EAL domain"/>
    <property type="match status" value="1"/>
</dbReference>
<dbReference type="EMBL" id="UAVL01000022">
    <property type="protein sequence ID" value="SQA65601.1"/>
    <property type="molecule type" value="Genomic_DNA"/>
</dbReference>
<dbReference type="GO" id="GO:0071111">
    <property type="term" value="F:cyclic-guanylate-specific phosphodiesterase activity"/>
    <property type="evidence" value="ECO:0007669"/>
    <property type="project" value="InterPro"/>
</dbReference>
<feature type="transmembrane region" description="Helical" evidence="1">
    <location>
        <begin position="12"/>
        <end position="33"/>
    </location>
</feature>
<feature type="domain" description="GGDEF" evidence="3">
    <location>
        <begin position="63"/>
        <end position="199"/>
    </location>
</feature>
<dbReference type="PROSITE" id="PS50887">
    <property type="entry name" value="GGDEF"/>
    <property type="match status" value="1"/>
</dbReference>
<dbReference type="Gene3D" id="3.30.70.270">
    <property type="match status" value="1"/>
</dbReference>
<evidence type="ECO:0000313" key="5">
    <source>
        <dbReference type="Proteomes" id="UP000251313"/>
    </source>
</evidence>
<dbReference type="SUPFAM" id="SSF55073">
    <property type="entry name" value="Nucleotide cyclase"/>
    <property type="match status" value="1"/>
</dbReference>
<reference evidence="4 5" key="1">
    <citation type="submission" date="2018-06" db="EMBL/GenBank/DDBJ databases">
        <authorList>
            <consortium name="Pathogen Informatics"/>
            <person name="Doyle S."/>
        </authorList>
    </citation>
    <scope>NUCLEOTIDE SEQUENCE [LARGE SCALE GENOMIC DNA]</scope>
    <source>
        <strain evidence="4 5">NCTC11967</strain>
    </source>
</reference>
<evidence type="ECO:0000259" key="3">
    <source>
        <dbReference type="PROSITE" id="PS50887"/>
    </source>
</evidence>
<dbReference type="SUPFAM" id="SSF141868">
    <property type="entry name" value="EAL domain-like"/>
    <property type="match status" value="1"/>
</dbReference>
<dbReference type="InterPro" id="IPR001633">
    <property type="entry name" value="EAL_dom"/>
</dbReference>
<dbReference type="InterPro" id="IPR000160">
    <property type="entry name" value="GGDEF_dom"/>
</dbReference>
<dbReference type="PROSITE" id="PS50883">
    <property type="entry name" value="EAL"/>
    <property type="match status" value="1"/>
</dbReference>
<keyword evidence="1" id="KW-1133">Transmembrane helix</keyword>
<gene>
    <name evidence="4" type="primary">cph2</name>
    <name evidence="4" type="ORF">NCTC11967_04642</name>
</gene>
<dbReference type="PANTHER" id="PTHR33121">
    <property type="entry name" value="CYCLIC DI-GMP PHOSPHODIESTERASE PDEF"/>
    <property type="match status" value="1"/>
</dbReference>
<dbReference type="Pfam" id="PF00990">
    <property type="entry name" value="GGDEF"/>
    <property type="match status" value="1"/>
</dbReference>
<dbReference type="Proteomes" id="UP000251313">
    <property type="component" value="Unassembled WGS sequence"/>
</dbReference>
<keyword evidence="1" id="KW-0472">Membrane</keyword>
<protein>
    <submittedName>
        <fullName evidence="4">Bacteriophytochrome cph2</fullName>
    </submittedName>
</protein>
<accession>A0AB38G331</accession>
<evidence type="ECO:0000259" key="2">
    <source>
        <dbReference type="PROSITE" id="PS50883"/>
    </source>
</evidence>
<proteinExistence type="predicted"/>
<keyword evidence="1" id="KW-0812">Transmembrane</keyword>
<dbReference type="RefSeq" id="WP_051860993.1">
    <property type="nucleotide sequence ID" value="NZ_JAQOLS010000002.1"/>
</dbReference>
<dbReference type="Pfam" id="PF00563">
    <property type="entry name" value="EAL"/>
    <property type="match status" value="1"/>
</dbReference>